<feature type="transmembrane region" description="Helical" evidence="7">
    <location>
        <begin position="21"/>
        <end position="40"/>
    </location>
</feature>
<comment type="similarity">
    <text evidence="2">Belongs to the DoxX family.</text>
</comment>
<dbReference type="InterPro" id="IPR051907">
    <property type="entry name" value="DoxX-like_oxidoreductase"/>
</dbReference>
<dbReference type="PANTHER" id="PTHR33452">
    <property type="entry name" value="OXIDOREDUCTASE CATD-RELATED"/>
    <property type="match status" value="1"/>
</dbReference>
<keyword evidence="3" id="KW-1003">Cell membrane</keyword>
<dbReference type="PANTHER" id="PTHR33452:SF1">
    <property type="entry name" value="INNER MEMBRANE PROTEIN YPHA-RELATED"/>
    <property type="match status" value="1"/>
</dbReference>
<organism evidence="8 9">
    <name type="scientific">Parasulfitobacter algicola</name>
    <dbReference type="NCBI Taxonomy" id="2614809"/>
    <lineage>
        <taxon>Bacteria</taxon>
        <taxon>Pseudomonadati</taxon>
        <taxon>Pseudomonadota</taxon>
        <taxon>Alphaproteobacteria</taxon>
        <taxon>Rhodobacterales</taxon>
        <taxon>Roseobacteraceae</taxon>
        <taxon>Parasulfitobacter</taxon>
    </lineage>
</organism>
<accession>A0ABX2INL4</accession>
<comment type="subcellular location">
    <subcellularLocation>
        <location evidence="1">Cell membrane</location>
        <topology evidence="1">Multi-pass membrane protein</topology>
    </subcellularLocation>
</comment>
<evidence type="ECO:0000313" key="9">
    <source>
        <dbReference type="Proteomes" id="UP000777935"/>
    </source>
</evidence>
<evidence type="ECO:0000313" key="8">
    <source>
        <dbReference type="EMBL" id="NSX54477.1"/>
    </source>
</evidence>
<reference evidence="8 9" key="1">
    <citation type="submission" date="2020-06" db="EMBL/GenBank/DDBJ databases">
        <title>Sulfitobacter algicola sp. nov., isolated from green algae.</title>
        <authorList>
            <person name="Wang C."/>
        </authorList>
    </citation>
    <scope>NUCLEOTIDE SEQUENCE [LARGE SCALE GENOMIC DNA]</scope>
    <source>
        <strain evidence="8 9">1151</strain>
    </source>
</reference>
<proteinExistence type="inferred from homology"/>
<keyword evidence="5 7" id="KW-1133">Transmembrane helix</keyword>
<evidence type="ECO:0000256" key="7">
    <source>
        <dbReference type="SAM" id="Phobius"/>
    </source>
</evidence>
<feature type="transmembrane region" description="Helical" evidence="7">
    <location>
        <begin position="110"/>
        <end position="131"/>
    </location>
</feature>
<feature type="transmembrane region" description="Helical" evidence="7">
    <location>
        <begin position="151"/>
        <end position="170"/>
    </location>
</feature>
<dbReference type="EMBL" id="JABUFE010000003">
    <property type="protein sequence ID" value="NSX54477.1"/>
    <property type="molecule type" value="Genomic_DNA"/>
</dbReference>
<evidence type="ECO:0000256" key="6">
    <source>
        <dbReference type="ARBA" id="ARBA00023136"/>
    </source>
</evidence>
<keyword evidence="9" id="KW-1185">Reference proteome</keyword>
<feature type="transmembrane region" description="Helical" evidence="7">
    <location>
        <begin position="82"/>
        <end position="103"/>
    </location>
</feature>
<gene>
    <name evidence="8" type="ORF">HRQ87_06640</name>
</gene>
<evidence type="ECO:0000256" key="3">
    <source>
        <dbReference type="ARBA" id="ARBA00022475"/>
    </source>
</evidence>
<keyword evidence="4 7" id="KW-0812">Transmembrane</keyword>
<evidence type="ECO:0000256" key="5">
    <source>
        <dbReference type="ARBA" id="ARBA00022989"/>
    </source>
</evidence>
<comment type="caution">
    <text evidence="8">The sequence shown here is derived from an EMBL/GenBank/DDBJ whole genome shotgun (WGS) entry which is preliminary data.</text>
</comment>
<dbReference type="Pfam" id="PF07681">
    <property type="entry name" value="DoxX"/>
    <property type="match status" value="1"/>
</dbReference>
<evidence type="ECO:0000256" key="1">
    <source>
        <dbReference type="ARBA" id="ARBA00004651"/>
    </source>
</evidence>
<dbReference type="RefSeq" id="WP_174136552.1">
    <property type="nucleotide sequence ID" value="NZ_JABUFE010000003.1"/>
</dbReference>
<dbReference type="InterPro" id="IPR032808">
    <property type="entry name" value="DoxX"/>
</dbReference>
<name>A0ABX2INL4_9RHOB</name>
<evidence type="ECO:0000256" key="2">
    <source>
        <dbReference type="ARBA" id="ARBA00006679"/>
    </source>
</evidence>
<dbReference type="Proteomes" id="UP000777935">
    <property type="component" value="Unassembled WGS sequence"/>
</dbReference>
<protein>
    <submittedName>
        <fullName evidence="8">DoxX family protein</fullName>
    </submittedName>
</protein>
<sequence length="178" mass="19360">MNRIAALHSSIFTPIQNVGDWITPTLARIVFAGVLLIYYWNSAMTKLGEGFTGLFSPSFNAYAQIFPKTMEAISYDASQLGIFHWLVVVAGTWAEFILPALIVVGLLTRLAALGMIGFVAMQSLVDITGHGQAPGAWFDNVSSGIISDQRAFWVFLLIVLIVRGAGPLSLDRLLNRSA</sequence>
<keyword evidence="6 7" id="KW-0472">Membrane</keyword>
<evidence type="ECO:0000256" key="4">
    <source>
        <dbReference type="ARBA" id="ARBA00022692"/>
    </source>
</evidence>